<reference evidence="1" key="1">
    <citation type="submission" date="2017-07" db="EMBL/GenBank/DDBJ databases">
        <title>Taro Niue Genome Assembly and Annotation.</title>
        <authorList>
            <person name="Atibalentja N."/>
            <person name="Keating K."/>
            <person name="Fields C.J."/>
        </authorList>
    </citation>
    <scope>NUCLEOTIDE SEQUENCE</scope>
    <source>
        <strain evidence="1">Niue_2</strain>
        <tissue evidence="1">Leaf</tissue>
    </source>
</reference>
<name>A0A843X739_COLES</name>
<dbReference type="AlphaFoldDB" id="A0A843X739"/>
<sequence length="97" mass="10058">MSILPKACRNPCASGAAAALRVWNPGAGPEISGSSPEPTGSECRFGIGASQAVQSSGEEISTSYRRGAKIGVAKSTIFRRPCLRCGEELSDCNDRGL</sequence>
<proteinExistence type="predicted"/>
<dbReference type="Proteomes" id="UP000652761">
    <property type="component" value="Unassembled WGS sequence"/>
</dbReference>
<evidence type="ECO:0000313" key="1">
    <source>
        <dbReference type="EMBL" id="MQM15035.1"/>
    </source>
</evidence>
<accession>A0A843X739</accession>
<evidence type="ECO:0000313" key="2">
    <source>
        <dbReference type="Proteomes" id="UP000652761"/>
    </source>
</evidence>
<organism evidence="1 2">
    <name type="scientific">Colocasia esculenta</name>
    <name type="common">Wild taro</name>
    <name type="synonym">Arum esculentum</name>
    <dbReference type="NCBI Taxonomy" id="4460"/>
    <lineage>
        <taxon>Eukaryota</taxon>
        <taxon>Viridiplantae</taxon>
        <taxon>Streptophyta</taxon>
        <taxon>Embryophyta</taxon>
        <taxon>Tracheophyta</taxon>
        <taxon>Spermatophyta</taxon>
        <taxon>Magnoliopsida</taxon>
        <taxon>Liliopsida</taxon>
        <taxon>Araceae</taxon>
        <taxon>Aroideae</taxon>
        <taxon>Colocasieae</taxon>
        <taxon>Colocasia</taxon>
    </lineage>
</organism>
<protein>
    <submittedName>
        <fullName evidence="1">Uncharacterized protein</fullName>
    </submittedName>
</protein>
<gene>
    <name evidence="1" type="ORF">Taro_047970</name>
</gene>
<comment type="caution">
    <text evidence="1">The sequence shown here is derived from an EMBL/GenBank/DDBJ whole genome shotgun (WGS) entry which is preliminary data.</text>
</comment>
<dbReference type="EMBL" id="NMUH01006334">
    <property type="protein sequence ID" value="MQM15035.1"/>
    <property type="molecule type" value="Genomic_DNA"/>
</dbReference>
<keyword evidence="2" id="KW-1185">Reference proteome</keyword>